<feature type="compositionally biased region" description="Low complexity" evidence="1">
    <location>
        <begin position="170"/>
        <end position="182"/>
    </location>
</feature>
<proteinExistence type="predicted"/>
<feature type="compositionally biased region" description="Basic and acidic residues" evidence="1">
    <location>
        <begin position="77"/>
        <end position="86"/>
    </location>
</feature>
<protein>
    <submittedName>
        <fullName evidence="3">Uncharacterized protein LOC104218421</fullName>
    </submittedName>
</protein>
<feature type="region of interest" description="Disordered" evidence="1">
    <location>
        <begin position="161"/>
        <end position="182"/>
    </location>
</feature>
<organism evidence="2 3">
    <name type="scientific">Nicotiana sylvestris</name>
    <name type="common">Wood tobacco</name>
    <name type="synonym">South American tobacco</name>
    <dbReference type="NCBI Taxonomy" id="4096"/>
    <lineage>
        <taxon>Eukaryota</taxon>
        <taxon>Viridiplantae</taxon>
        <taxon>Streptophyta</taxon>
        <taxon>Embryophyta</taxon>
        <taxon>Tracheophyta</taxon>
        <taxon>Spermatophyta</taxon>
        <taxon>Magnoliopsida</taxon>
        <taxon>eudicotyledons</taxon>
        <taxon>Gunneridae</taxon>
        <taxon>Pentapetalae</taxon>
        <taxon>asterids</taxon>
        <taxon>lamiids</taxon>
        <taxon>Solanales</taxon>
        <taxon>Solanaceae</taxon>
        <taxon>Nicotianoideae</taxon>
        <taxon>Nicotianeae</taxon>
        <taxon>Nicotiana</taxon>
    </lineage>
</organism>
<evidence type="ECO:0000313" key="3">
    <source>
        <dbReference type="RefSeq" id="XP_009767210.1"/>
    </source>
</evidence>
<gene>
    <name evidence="3" type="primary">LOC104218421</name>
</gene>
<dbReference type="AlphaFoldDB" id="A0A1U7VYX5"/>
<sequence>MVMDLSGWVDRLDSICPYTERVWRDLSQARWEAKYHGIGEVSSIKETSPGEEDISRPDEGKKRQKESSNEPSKSKKTKVDGVKADPEAFTLEAAGNPRAEGERGNNFLIVSGGGEEGDPIDPCAVETVASEMELDVIVVQLWAGEATKEVLDEVLEPAGGQNIYQAETHSAGGSEEPSSEAL</sequence>
<dbReference type="Proteomes" id="UP000189701">
    <property type="component" value="Unplaced"/>
</dbReference>
<name>A0A1U7VYX5_NICSY</name>
<feature type="region of interest" description="Disordered" evidence="1">
    <location>
        <begin position="42"/>
        <end position="115"/>
    </location>
</feature>
<reference evidence="2" key="1">
    <citation type="journal article" date="2013" name="Genome Biol.">
        <title>Reference genomes and transcriptomes of Nicotiana sylvestris and Nicotiana tomentosiformis.</title>
        <authorList>
            <person name="Sierro N."/>
            <person name="Battey J.N."/>
            <person name="Ouadi S."/>
            <person name="Bovet L."/>
            <person name="Goepfert S."/>
            <person name="Bakaher N."/>
            <person name="Peitsch M.C."/>
            <person name="Ivanov N.V."/>
        </authorList>
    </citation>
    <scope>NUCLEOTIDE SEQUENCE [LARGE SCALE GENOMIC DNA]</scope>
</reference>
<dbReference type="RefSeq" id="XP_009767210.1">
    <property type="nucleotide sequence ID" value="XM_009768908.1"/>
</dbReference>
<keyword evidence="2" id="KW-1185">Reference proteome</keyword>
<accession>A0A1U7VYX5</accession>
<evidence type="ECO:0000313" key="2">
    <source>
        <dbReference type="Proteomes" id="UP000189701"/>
    </source>
</evidence>
<feature type="compositionally biased region" description="Basic and acidic residues" evidence="1">
    <location>
        <begin position="53"/>
        <end position="68"/>
    </location>
</feature>
<evidence type="ECO:0000256" key="1">
    <source>
        <dbReference type="SAM" id="MobiDB-lite"/>
    </source>
</evidence>
<reference evidence="3" key="2">
    <citation type="submission" date="2025-08" db="UniProtKB">
        <authorList>
            <consortium name="RefSeq"/>
        </authorList>
    </citation>
    <scope>IDENTIFICATION</scope>
    <source>
        <tissue evidence="3">Leaf</tissue>
    </source>
</reference>